<keyword evidence="2" id="KW-1185">Reference proteome</keyword>
<proteinExistence type="predicted"/>
<protein>
    <submittedName>
        <fullName evidence="1">Uncharacterized protein</fullName>
    </submittedName>
</protein>
<dbReference type="EMBL" id="AFRT01000290">
    <property type="protein sequence ID" value="ELU44599.1"/>
    <property type="molecule type" value="Genomic_DNA"/>
</dbReference>
<gene>
    <name evidence="1" type="ORF">AG1IA_01391</name>
</gene>
<evidence type="ECO:0000313" key="2">
    <source>
        <dbReference type="Proteomes" id="UP000011668"/>
    </source>
</evidence>
<dbReference type="AlphaFoldDB" id="L8X7H7"/>
<evidence type="ECO:0000313" key="1">
    <source>
        <dbReference type="EMBL" id="ELU44599.1"/>
    </source>
</evidence>
<name>L8X7H7_THACA</name>
<dbReference type="OrthoDB" id="3251775at2759"/>
<dbReference type="Proteomes" id="UP000011668">
    <property type="component" value="Unassembled WGS sequence"/>
</dbReference>
<sequence>MECELHRFLSEELFAFCSQEPSHAFFPETQVNRTFIISGPPCLRRSLDPSLYQARRDECIMSVELTPEQTQELITAARDIFLTQQMTVLGFTLMVWDHSKLRSTRDPEWLVYDWHPTFGDDDAHAYPFAQLSWVKVLFLLNRYIPPIFIGVATASMSKDWPDELYAESIVPRLYRIRFMAK</sequence>
<comment type="caution">
    <text evidence="1">The sequence shown here is derived from an EMBL/GenBank/DDBJ whole genome shotgun (WGS) entry which is preliminary data.</text>
</comment>
<organism evidence="1 2">
    <name type="scientific">Thanatephorus cucumeris (strain AG1-IA)</name>
    <name type="common">Rice sheath blight fungus</name>
    <name type="synonym">Rhizoctonia solani</name>
    <dbReference type="NCBI Taxonomy" id="983506"/>
    <lineage>
        <taxon>Eukaryota</taxon>
        <taxon>Fungi</taxon>
        <taxon>Dikarya</taxon>
        <taxon>Basidiomycota</taxon>
        <taxon>Agaricomycotina</taxon>
        <taxon>Agaricomycetes</taxon>
        <taxon>Cantharellales</taxon>
        <taxon>Ceratobasidiaceae</taxon>
        <taxon>Rhizoctonia</taxon>
        <taxon>Rhizoctonia solani AG-1</taxon>
    </lineage>
</organism>
<dbReference type="HOGENOM" id="CLU_1489955_0_0_1"/>
<reference evidence="1 2" key="1">
    <citation type="journal article" date="2013" name="Nat. Commun.">
        <title>The evolution and pathogenic mechanisms of the rice sheath blight pathogen.</title>
        <authorList>
            <person name="Zheng A."/>
            <person name="Lin R."/>
            <person name="Xu L."/>
            <person name="Qin P."/>
            <person name="Tang C."/>
            <person name="Ai P."/>
            <person name="Zhang D."/>
            <person name="Liu Y."/>
            <person name="Sun Z."/>
            <person name="Feng H."/>
            <person name="Wang Y."/>
            <person name="Chen Y."/>
            <person name="Liang X."/>
            <person name="Fu R."/>
            <person name="Li Q."/>
            <person name="Zhang J."/>
            <person name="Yu X."/>
            <person name="Xie Z."/>
            <person name="Ding L."/>
            <person name="Guan P."/>
            <person name="Tang J."/>
            <person name="Liang Y."/>
            <person name="Wang S."/>
            <person name="Deng Q."/>
            <person name="Li S."/>
            <person name="Zhu J."/>
            <person name="Wang L."/>
            <person name="Liu H."/>
            <person name="Li P."/>
        </authorList>
    </citation>
    <scope>NUCLEOTIDE SEQUENCE [LARGE SCALE GENOMIC DNA]</scope>
    <source>
        <strain evidence="2">AG-1 IA</strain>
    </source>
</reference>
<accession>L8X7H7</accession>